<dbReference type="OMA" id="HRHENCP"/>
<dbReference type="InterPro" id="IPR001878">
    <property type="entry name" value="Znf_CCHC"/>
</dbReference>
<evidence type="ECO:0000256" key="2">
    <source>
        <dbReference type="SAM" id="MobiDB-lite"/>
    </source>
</evidence>
<keyword evidence="1" id="KW-0862">Zinc</keyword>
<dbReference type="GO" id="GO:0008270">
    <property type="term" value="F:zinc ion binding"/>
    <property type="evidence" value="ECO:0007669"/>
    <property type="project" value="UniProtKB-KW"/>
</dbReference>
<dbReference type="InterPro" id="IPR025558">
    <property type="entry name" value="DUF4283"/>
</dbReference>
<feature type="region of interest" description="Disordered" evidence="2">
    <location>
        <begin position="292"/>
        <end position="316"/>
    </location>
</feature>
<evidence type="ECO:0000256" key="1">
    <source>
        <dbReference type="PROSITE-ProRule" id="PRU00047"/>
    </source>
</evidence>
<dbReference type="InterPro" id="IPR040256">
    <property type="entry name" value="At4g02000-like"/>
</dbReference>
<dbReference type="Proteomes" id="UP000594261">
    <property type="component" value="Chromosome 2"/>
</dbReference>
<keyword evidence="1" id="KW-0863">Zinc-finger</keyword>
<evidence type="ECO:0000313" key="4">
    <source>
        <dbReference type="EnsemblPlants" id="QL02p099277:mrna:CDS:1"/>
    </source>
</evidence>
<dbReference type="Pfam" id="PF14111">
    <property type="entry name" value="DUF4283"/>
    <property type="match status" value="1"/>
</dbReference>
<keyword evidence="5" id="KW-1185">Reference proteome</keyword>
<protein>
    <recommendedName>
        <fullName evidence="3">CCHC-type domain-containing protein</fullName>
    </recommendedName>
</protein>
<evidence type="ECO:0000313" key="5">
    <source>
        <dbReference type="Proteomes" id="UP000594261"/>
    </source>
</evidence>
<dbReference type="PROSITE" id="PS50158">
    <property type="entry name" value="ZF_CCHC"/>
    <property type="match status" value="1"/>
</dbReference>
<dbReference type="Gramene" id="QL02p099277:mrna">
    <property type="protein sequence ID" value="QL02p099277:mrna:CDS:1"/>
    <property type="gene ID" value="QL02p099277"/>
</dbReference>
<reference evidence="4" key="2">
    <citation type="submission" date="2021-01" db="UniProtKB">
        <authorList>
            <consortium name="EnsemblPlants"/>
        </authorList>
    </citation>
    <scope>IDENTIFICATION</scope>
</reference>
<proteinExistence type="predicted"/>
<reference evidence="5" key="1">
    <citation type="journal article" date="2016" name="G3 (Bethesda)">
        <title>First Draft Assembly and Annotation of the Genome of a California Endemic Oak Quercus lobata Nee (Fagaceae).</title>
        <authorList>
            <person name="Sork V.L."/>
            <person name="Fitz-Gibbon S.T."/>
            <person name="Puiu D."/>
            <person name="Crepeau M."/>
            <person name="Gugger P.F."/>
            <person name="Sherman R."/>
            <person name="Stevens K."/>
            <person name="Langley C.H."/>
            <person name="Pellegrini M."/>
            <person name="Salzberg S.L."/>
        </authorList>
    </citation>
    <scope>NUCLEOTIDE SEQUENCE [LARGE SCALE GENOMIC DNA]</scope>
    <source>
        <strain evidence="5">cv. SW786</strain>
    </source>
</reference>
<sequence length="316" mass="35901">MEVEFERETQSSSEEDELLERNVKKLKDNSKERAFSQPRKLVGYKDSLIGDIPGAYAQAFRFEQDIEDAEVSDDEVEQLSEGMVEVSLSRETKSRIRAPWSKTLIVKVFGRSVGFSYLTLKINAMWNPKGKMDCVALGKDFFLIKFYDNEDYDKVLRGGPWFVGEHFLAIKPWESYFKASEAKFTSVAVWARLPELPIEFYDAMVLKEIGSALGPVLRIDSFTATGSRGSYARLCIQVDWDKPLIYTIKIGRLKQRVMYEGISSLCFCCGRIGHKKESCSYQILPKVAETVKEDNTPAPSNERKAEGTPAKMGNYP</sequence>
<keyword evidence="1" id="KW-0479">Metal-binding</keyword>
<dbReference type="PANTHER" id="PTHR31286:SF99">
    <property type="entry name" value="DUF4283 DOMAIN-CONTAINING PROTEIN"/>
    <property type="match status" value="1"/>
</dbReference>
<dbReference type="PANTHER" id="PTHR31286">
    <property type="entry name" value="GLYCINE-RICH CELL WALL STRUCTURAL PROTEIN 1.8-LIKE"/>
    <property type="match status" value="1"/>
</dbReference>
<dbReference type="EnsemblPlants" id="QL02p099277:mrna">
    <property type="protein sequence ID" value="QL02p099277:mrna:CDS:1"/>
    <property type="gene ID" value="QL02p099277"/>
</dbReference>
<feature type="domain" description="CCHC-type" evidence="3">
    <location>
        <begin position="266"/>
        <end position="279"/>
    </location>
</feature>
<dbReference type="InParanoid" id="A0A7N2L2S1"/>
<name>A0A7N2L2S1_QUELO</name>
<organism evidence="4 5">
    <name type="scientific">Quercus lobata</name>
    <name type="common">Valley oak</name>
    <dbReference type="NCBI Taxonomy" id="97700"/>
    <lineage>
        <taxon>Eukaryota</taxon>
        <taxon>Viridiplantae</taxon>
        <taxon>Streptophyta</taxon>
        <taxon>Embryophyta</taxon>
        <taxon>Tracheophyta</taxon>
        <taxon>Spermatophyta</taxon>
        <taxon>Magnoliopsida</taxon>
        <taxon>eudicotyledons</taxon>
        <taxon>Gunneridae</taxon>
        <taxon>Pentapetalae</taxon>
        <taxon>rosids</taxon>
        <taxon>fabids</taxon>
        <taxon>Fagales</taxon>
        <taxon>Fagaceae</taxon>
        <taxon>Quercus</taxon>
    </lineage>
</organism>
<feature type="compositionally biased region" description="Basic and acidic residues" evidence="2">
    <location>
        <begin position="292"/>
        <end position="306"/>
    </location>
</feature>
<dbReference type="AlphaFoldDB" id="A0A7N2L2S1"/>
<evidence type="ECO:0000259" key="3">
    <source>
        <dbReference type="PROSITE" id="PS50158"/>
    </source>
</evidence>
<dbReference type="GO" id="GO:0003676">
    <property type="term" value="F:nucleic acid binding"/>
    <property type="evidence" value="ECO:0007669"/>
    <property type="project" value="InterPro"/>
</dbReference>
<accession>A0A7N2L2S1</accession>